<dbReference type="GO" id="GO:0003700">
    <property type="term" value="F:DNA-binding transcription factor activity"/>
    <property type="evidence" value="ECO:0007669"/>
    <property type="project" value="InterPro"/>
</dbReference>
<protein>
    <recommendedName>
        <fullName evidence="5">HTH lysR-type domain-containing protein</fullName>
    </recommendedName>
</protein>
<dbReference type="PRINTS" id="PR00039">
    <property type="entry name" value="HTHLYSR"/>
</dbReference>
<keyword evidence="3" id="KW-0238">DNA-binding</keyword>
<dbReference type="PANTHER" id="PTHR30118">
    <property type="entry name" value="HTH-TYPE TRANSCRIPTIONAL REGULATOR LEUO-RELATED"/>
    <property type="match status" value="1"/>
</dbReference>
<name>A0A1B7M0D2_9MICC</name>
<dbReference type="OrthoDB" id="8717159at2"/>
<keyword evidence="2" id="KW-0805">Transcription regulation</keyword>
<feature type="domain" description="HTH lysR-type" evidence="5">
    <location>
        <begin position="8"/>
        <end position="65"/>
    </location>
</feature>
<dbReference type="SUPFAM" id="SSF46785">
    <property type="entry name" value="Winged helix' DNA-binding domain"/>
    <property type="match status" value="1"/>
</dbReference>
<comment type="similarity">
    <text evidence="1">Belongs to the LysR transcriptional regulatory family.</text>
</comment>
<dbReference type="RefSeq" id="WP_043057592.1">
    <property type="nucleotide sequence ID" value="NZ_LXEY01000016.1"/>
</dbReference>
<dbReference type="GO" id="GO:0003677">
    <property type="term" value="F:DNA binding"/>
    <property type="evidence" value="ECO:0007669"/>
    <property type="project" value="UniProtKB-KW"/>
</dbReference>
<evidence type="ECO:0000256" key="1">
    <source>
        <dbReference type="ARBA" id="ARBA00009437"/>
    </source>
</evidence>
<dbReference type="InterPro" id="IPR036390">
    <property type="entry name" value="WH_DNA-bd_sf"/>
</dbReference>
<dbReference type="Gene3D" id="3.40.190.10">
    <property type="entry name" value="Periplasmic binding protein-like II"/>
    <property type="match status" value="2"/>
</dbReference>
<dbReference type="InterPro" id="IPR036388">
    <property type="entry name" value="WH-like_DNA-bd_sf"/>
</dbReference>
<dbReference type="PANTHER" id="PTHR30118:SF15">
    <property type="entry name" value="TRANSCRIPTIONAL REGULATORY PROTEIN"/>
    <property type="match status" value="1"/>
</dbReference>
<dbReference type="CDD" id="cd08417">
    <property type="entry name" value="PBP2_Nitroaromatics_like"/>
    <property type="match status" value="1"/>
</dbReference>
<dbReference type="Pfam" id="PF03466">
    <property type="entry name" value="LysR_substrate"/>
    <property type="match status" value="1"/>
</dbReference>
<evidence type="ECO:0000256" key="2">
    <source>
        <dbReference type="ARBA" id="ARBA00023015"/>
    </source>
</evidence>
<dbReference type="Proteomes" id="UP000078292">
    <property type="component" value="Unassembled WGS sequence"/>
</dbReference>
<sequence length="312" mass="35233">MSEPWTHYDINLLRTFLTVYETRSVTVAAERLFVSQPSVSYNLSKLRKLFSDPLFLRRQGTLESTARADALYPEISHGIRVLNSVVRNARQFEPKETTRTFKLMMTDLGLMALFSYIVRAMQERAPEARIQVSLIDVAKAEELLRRGEADAAIAIPEFSPDLVVRDHLMDMPYVGVCSSHHPRLTDSPSVEDLIGEQRIHVSNTLGHQKVEETLVSIGLDALPTIALPTYSVVDETLMATECFCIVPLFLGDMFAKRSSIKKFRVPFHLEPGHVGLHTLRQLAPSPAINWLREVIIESLEAYPYPKYVPAQA</sequence>
<dbReference type="AlphaFoldDB" id="A0A1B7M0D2"/>
<dbReference type="InterPro" id="IPR050389">
    <property type="entry name" value="LysR-type_TF"/>
</dbReference>
<dbReference type="InterPro" id="IPR037402">
    <property type="entry name" value="YidZ_PBP2"/>
</dbReference>
<evidence type="ECO:0000256" key="4">
    <source>
        <dbReference type="ARBA" id="ARBA00023163"/>
    </source>
</evidence>
<reference evidence="6 7" key="1">
    <citation type="submission" date="2016-04" db="EMBL/GenBank/DDBJ databases">
        <title>First whole genome shotgun sequence of the bacterium Enteractinococcus sp. strain UASWS1574.</title>
        <authorList>
            <person name="Crovadore J."/>
            <person name="Chablais R."/>
            <person name="Lefort F."/>
        </authorList>
    </citation>
    <scope>NUCLEOTIDE SEQUENCE [LARGE SCALE GENOMIC DNA]</scope>
    <source>
        <strain evidence="6 7">UASWS1574</strain>
    </source>
</reference>
<proteinExistence type="inferred from homology"/>
<evidence type="ECO:0000313" key="7">
    <source>
        <dbReference type="Proteomes" id="UP000078292"/>
    </source>
</evidence>
<dbReference type="Gene3D" id="1.10.10.10">
    <property type="entry name" value="Winged helix-like DNA-binding domain superfamily/Winged helix DNA-binding domain"/>
    <property type="match status" value="1"/>
</dbReference>
<organism evidence="6 7">
    <name type="scientific">Enteractinococcus helveticum</name>
    <dbReference type="NCBI Taxonomy" id="1837282"/>
    <lineage>
        <taxon>Bacteria</taxon>
        <taxon>Bacillati</taxon>
        <taxon>Actinomycetota</taxon>
        <taxon>Actinomycetes</taxon>
        <taxon>Micrococcales</taxon>
        <taxon>Micrococcaceae</taxon>
    </lineage>
</organism>
<keyword evidence="4" id="KW-0804">Transcription</keyword>
<gene>
    <name evidence="6" type="ORF">A6F49_08795</name>
</gene>
<evidence type="ECO:0000259" key="5">
    <source>
        <dbReference type="PROSITE" id="PS50931"/>
    </source>
</evidence>
<dbReference type="InterPro" id="IPR005119">
    <property type="entry name" value="LysR_subst-bd"/>
</dbReference>
<dbReference type="SUPFAM" id="SSF53850">
    <property type="entry name" value="Periplasmic binding protein-like II"/>
    <property type="match status" value="1"/>
</dbReference>
<evidence type="ECO:0000256" key="3">
    <source>
        <dbReference type="ARBA" id="ARBA00023125"/>
    </source>
</evidence>
<dbReference type="InterPro" id="IPR000847">
    <property type="entry name" value="LysR_HTH_N"/>
</dbReference>
<evidence type="ECO:0000313" key="6">
    <source>
        <dbReference type="EMBL" id="OAV61527.1"/>
    </source>
</evidence>
<accession>A0A1B7M0D2</accession>
<dbReference type="PROSITE" id="PS50931">
    <property type="entry name" value="HTH_LYSR"/>
    <property type="match status" value="1"/>
</dbReference>
<comment type="caution">
    <text evidence="6">The sequence shown here is derived from an EMBL/GenBank/DDBJ whole genome shotgun (WGS) entry which is preliminary data.</text>
</comment>
<dbReference type="STRING" id="1837282.A6F49_08795"/>
<dbReference type="Pfam" id="PF00126">
    <property type="entry name" value="HTH_1"/>
    <property type="match status" value="1"/>
</dbReference>
<dbReference type="EMBL" id="LXEY01000016">
    <property type="protein sequence ID" value="OAV61527.1"/>
    <property type="molecule type" value="Genomic_DNA"/>
</dbReference>
<keyword evidence="7" id="KW-1185">Reference proteome</keyword>